<feature type="signal peptide" evidence="4">
    <location>
        <begin position="1"/>
        <end position="22"/>
    </location>
</feature>
<evidence type="ECO:0000256" key="4">
    <source>
        <dbReference type="SAM" id="SignalP"/>
    </source>
</evidence>
<gene>
    <name evidence="6" type="ORF">GIB67_004557</name>
</gene>
<dbReference type="PANTHER" id="PTHR37390">
    <property type="entry name" value="OS02G0592500 PROTEIN"/>
    <property type="match status" value="1"/>
</dbReference>
<dbReference type="InterPro" id="IPR018143">
    <property type="entry name" value="Folate_rcpt-like"/>
</dbReference>
<dbReference type="AlphaFoldDB" id="A0A7J7ML00"/>
<feature type="chain" id="PRO_5029909112" description="Folate receptor-like domain-containing protein" evidence="4">
    <location>
        <begin position="23"/>
        <end position="394"/>
    </location>
</feature>
<dbReference type="Pfam" id="PF03024">
    <property type="entry name" value="Folate_rec"/>
    <property type="match status" value="1"/>
</dbReference>
<accession>A0A7J7ML00</accession>
<feature type="region of interest" description="Disordered" evidence="3">
    <location>
        <begin position="340"/>
        <end position="368"/>
    </location>
</feature>
<organism evidence="6 7">
    <name type="scientific">Kingdonia uniflora</name>
    <dbReference type="NCBI Taxonomy" id="39325"/>
    <lineage>
        <taxon>Eukaryota</taxon>
        <taxon>Viridiplantae</taxon>
        <taxon>Streptophyta</taxon>
        <taxon>Embryophyta</taxon>
        <taxon>Tracheophyta</taxon>
        <taxon>Spermatophyta</taxon>
        <taxon>Magnoliopsida</taxon>
        <taxon>Ranunculales</taxon>
        <taxon>Circaeasteraceae</taxon>
        <taxon>Kingdonia</taxon>
    </lineage>
</organism>
<dbReference type="InterPro" id="IPR053305">
    <property type="entry name" value="Folate-binding_rcpt-like"/>
</dbReference>
<evidence type="ECO:0000256" key="1">
    <source>
        <dbReference type="ARBA" id="ARBA00022729"/>
    </source>
</evidence>
<evidence type="ECO:0000256" key="3">
    <source>
        <dbReference type="SAM" id="MobiDB-lite"/>
    </source>
</evidence>
<dbReference type="Proteomes" id="UP000541444">
    <property type="component" value="Unassembled WGS sequence"/>
</dbReference>
<dbReference type="EMBL" id="JACGCM010001419">
    <property type="protein sequence ID" value="KAF6155563.1"/>
    <property type="molecule type" value="Genomic_DNA"/>
</dbReference>
<dbReference type="PANTHER" id="PTHR37390:SF1">
    <property type="entry name" value="FOLATE-BINDING PROTEIN 1"/>
    <property type="match status" value="1"/>
</dbReference>
<keyword evidence="7" id="KW-1185">Reference proteome</keyword>
<proteinExistence type="predicted"/>
<dbReference type="OrthoDB" id="498177at2759"/>
<feature type="domain" description="Folate receptor-like" evidence="5">
    <location>
        <begin position="46"/>
        <end position="177"/>
    </location>
</feature>
<evidence type="ECO:0000256" key="2">
    <source>
        <dbReference type="ARBA" id="ARBA00023157"/>
    </source>
</evidence>
<reference evidence="6 7" key="1">
    <citation type="journal article" date="2020" name="IScience">
        <title>Genome Sequencing of the Endangered Kingdonia uniflora (Circaeasteraceae, Ranunculales) Reveals Potential Mechanisms of Evolutionary Specialization.</title>
        <authorList>
            <person name="Sun Y."/>
            <person name="Deng T."/>
            <person name="Zhang A."/>
            <person name="Moore M.J."/>
            <person name="Landis J.B."/>
            <person name="Lin N."/>
            <person name="Zhang H."/>
            <person name="Zhang X."/>
            <person name="Huang J."/>
            <person name="Zhang X."/>
            <person name="Sun H."/>
            <person name="Wang H."/>
        </authorList>
    </citation>
    <scope>NUCLEOTIDE SEQUENCE [LARGE SCALE GENOMIC DNA]</scope>
    <source>
        <strain evidence="6">TB1705</strain>
        <tissue evidence="6">Leaf</tissue>
    </source>
</reference>
<keyword evidence="1 4" id="KW-0732">Signal</keyword>
<evidence type="ECO:0000259" key="5">
    <source>
        <dbReference type="Pfam" id="PF03024"/>
    </source>
</evidence>
<keyword evidence="2" id="KW-1015">Disulfide bond</keyword>
<evidence type="ECO:0000313" key="6">
    <source>
        <dbReference type="EMBL" id="KAF6155563.1"/>
    </source>
</evidence>
<name>A0A7J7ML00_9MAGN</name>
<comment type="caution">
    <text evidence="6">The sequence shown here is derived from an EMBL/GenBank/DDBJ whole genome shotgun (WGS) entry which is preliminary data.</text>
</comment>
<evidence type="ECO:0000313" key="7">
    <source>
        <dbReference type="Proteomes" id="UP000541444"/>
    </source>
</evidence>
<protein>
    <recommendedName>
        <fullName evidence="5">Folate receptor-like domain-containing protein</fullName>
    </recommendedName>
</protein>
<sequence>MGCYGFHLLLLFFTHLIFSSTGKPNGVCISQGGRFPPFSSEGKPPQKVSKGPKDLNLCRVFRRRTCCDISQTYPAFLSIRRLVSTGEADQECLQLWELLECSICDPCVGVQPGPPILCSSFCNRVFQACSSAYFSIDLKTQVLLPCGLSDFVCGRASEWASNGTELCKIAGFAVKPSEDSHQGEEGPSCYGGKASLGSISDSWRSSQSGVPRSAENLRFFDDIQQWVRERPFSERVSWAVGGMVLTAGLLFVSLCTIGDDQLVGFRSFIFLELRSHPRCNKFQEQDVSWKTRDEETYTHSRCSVLEHSSRKGSITARNDELNNPFASLEVENETHDVDEIGVGAKGKGPATTTTDQPRDPRTETPLGHVSQPLTVTKNASAEVSTEISPVALAI</sequence>